<evidence type="ECO:0000313" key="2">
    <source>
        <dbReference type="Proteomes" id="UP000821845"/>
    </source>
</evidence>
<dbReference type="EMBL" id="CM023483">
    <property type="protein sequence ID" value="KAH6935874.1"/>
    <property type="molecule type" value="Genomic_DNA"/>
</dbReference>
<gene>
    <name evidence="1" type="ORF">HPB50_011316</name>
</gene>
<organism evidence="1 2">
    <name type="scientific">Hyalomma asiaticum</name>
    <name type="common">Tick</name>
    <dbReference type="NCBI Taxonomy" id="266040"/>
    <lineage>
        <taxon>Eukaryota</taxon>
        <taxon>Metazoa</taxon>
        <taxon>Ecdysozoa</taxon>
        <taxon>Arthropoda</taxon>
        <taxon>Chelicerata</taxon>
        <taxon>Arachnida</taxon>
        <taxon>Acari</taxon>
        <taxon>Parasitiformes</taxon>
        <taxon>Ixodida</taxon>
        <taxon>Ixodoidea</taxon>
        <taxon>Ixodidae</taxon>
        <taxon>Hyalomminae</taxon>
        <taxon>Hyalomma</taxon>
    </lineage>
</organism>
<reference evidence="1" key="1">
    <citation type="submission" date="2020-05" db="EMBL/GenBank/DDBJ databases">
        <title>Large-scale comparative analyses of tick genomes elucidate their genetic diversity and vector capacities.</title>
        <authorList>
            <person name="Jia N."/>
            <person name="Wang J."/>
            <person name="Shi W."/>
            <person name="Du L."/>
            <person name="Sun Y."/>
            <person name="Zhan W."/>
            <person name="Jiang J."/>
            <person name="Wang Q."/>
            <person name="Zhang B."/>
            <person name="Ji P."/>
            <person name="Sakyi L.B."/>
            <person name="Cui X."/>
            <person name="Yuan T."/>
            <person name="Jiang B."/>
            <person name="Yang W."/>
            <person name="Lam T.T.-Y."/>
            <person name="Chang Q."/>
            <person name="Ding S."/>
            <person name="Wang X."/>
            <person name="Zhu J."/>
            <person name="Ruan X."/>
            <person name="Zhao L."/>
            <person name="Wei J."/>
            <person name="Que T."/>
            <person name="Du C."/>
            <person name="Cheng J."/>
            <person name="Dai P."/>
            <person name="Han X."/>
            <person name="Huang E."/>
            <person name="Gao Y."/>
            <person name="Liu J."/>
            <person name="Shao H."/>
            <person name="Ye R."/>
            <person name="Li L."/>
            <person name="Wei W."/>
            <person name="Wang X."/>
            <person name="Wang C."/>
            <person name="Yang T."/>
            <person name="Huo Q."/>
            <person name="Li W."/>
            <person name="Guo W."/>
            <person name="Chen H."/>
            <person name="Zhou L."/>
            <person name="Ni X."/>
            <person name="Tian J."/>
            <person name="Zhou Y."/>
            <person name="Sheng Y."/>
            <person name="Liu T."/>
            <person name="Pan Y."/>
            <person name="Xia L."/>
            <person name="Li J."/>
            <person name="Zhao F."/>
            <person name="Cao W."/>
        </authorList>
    </citation>
    <scope>NUCLEOTIDE SEQUENCE</scope>
    <source>
        <strain evidence="1">Hyas-2018</strain>
    </source>
</reference>
<keyword evidence="2" id="KW-1185">Reference proteome</keyword>
<dbReference type="Proteomes" id="UP000821845">
    <property type="component" value="Chromosome 3"/>
</dbReference>
<sequence length="59" mass="6659">MLEAYWRATSAEIVANCFRKAHISKEVQAEEIDTGEEEPSYARPISLQLGFRCARSADL</sequence>
<evidence type="ECO:0000313" key="1">
    <source>
        <dbReference type="EMBL" id="KAH6935874.1"/>
    </source>
</evidence>
<accession>A0ACB7ST82</accession>
<name>A0ACB7ST82_HYAAI</name>
<protein>
    <submittedName>
        <fullName evidence="1">Uncharacterized protein</fullName>
    </submittedName>
</protein>
<comment type="caution">
    <text evidence="1">The sequence shown here is derived from an EMBL/GenBank/DDBJ whole genome shotgun (WGS) entry which is preliminary data.</text>
</comment>
<proteinExistence type="predicted"/>